<keyword evidence="6" id="KW-0862">Zinc</keyword>
<evidence type="ECO:0000256" key="7">
    <source>
        <dbReference type="ARBA" id="ARBA00022918"/>
    </source>
</evidence>
<evidence type="ECO:0000256" key="8">
    <source>
        <dbReference type="ARBA" id="ARBA00023268"/>
    </source>
</evidence>
<dbReference type="AlphaFoldDB" id="A0A485P5K7"/>
<dbReference type="SUPFAM" id="SSF53098">
    <property type="entry name" value="Ribonuclease H-like"/>
    <property type="match status" value="1"/>
</dbReference>
<name>A0A485P5K7_LYNPA</name>
<proteinExistence type="predicted"/>
<dbReference type="GO" id="GO:0015074">
    <property type="term" value="P:DNA integration"/>
    <property type="evidence" value="ECO:0007669"/>
    <property type="project" value="InterPro"/>
</dbReference>
<keyword evidence="8" id="KW-0511">Multifunctional enzyme</keyword>
<accession>A0A485P5K7</accession>
<dbReference type="Gene3D" id="3.30.420.10">
    <property type="entry name" value="Ribonuclease H-like superfamily/Ribonuclease H"/>
    <property type="match status" value="1"/>
</dbReference>
<keyword evidence="2" id="KW-0548">Nucleotidyltransferase</keyword>
<keyword evidence="7" id="KW-0695">RNA-directed DNA polymerase</keyword>
<organism evidence="10 11">
    <name type="scientific">Lynx pardinus</name>
    <name type="common">Iberian lynx</name>
    <name type="synonym">Felis pardina</name>
    <dbReference type="NCBI Taxonomy" id="191816"/>
    <lineage>
        <taxon>Eukaryota</taxon>
        <taxon>Metazoa</taxon>
        <taxon>Chordata</taxon>
        <taxon>Craniata</taxon>
        <taxon>Vertebrata</taxon>
        <taxon>Euteleostomi</taxon>
        <taxon>Mammalia</taxon>
        <taxon>Eutheria</taxon>
        <taxon>Laurasiatheria</taxon>
        <taxon>Carnivora</taxon>
        <taxon>Feliformia</taxon>
        <taxon>Felidae</taxon>
        <taxon>Felinae</taxon>
        <taxon>Lynx</taxon>
    </lineage>
</organism>
<evidence type="ECO:0000313" key="11">
    <source>
        <dbReference type="Proteomes" id="UP000386466"/>
    </source>
</evidence>
<keyword evidence="1" id="KW-0808">Transferase</keyword>
<sequence>MAHVIQHLLKAFATMGLPRDHKTNNGPAYTSHTFLIFCQKWGIHHTTGIPYNPQLEAIIERANLTSKTMLQKQKQGDMALNPKNQLMNALFTLNFLDLRGEQELTAAEKHQTVSNTRPLSQPIFWENDNNQWCLDGRRERVGNFQPLEKDREELSLKQEIKRRTEKTMKAKPQTWGQMKKMTLEAEQILQKTGTPKTSTLFIAMMPVLTLTMSPKENHTYLAYIPNPPLNRLITWDDPSFPVYVNESVWLPGPYDNRAPFKSEEEGKGIPKYSVGADGPPICFGT</sequence>
<dbReference type="GO" id="GO:0003964">
    <property type="term" value="F:RNA-directed DNA polymerase activity"/>
    <property type="evidence" value="ECO:0007669"/>
    <property type="project" value="UniProtKB-KW"/>
</dbReference>
<feature type="non-terminal residue" evidence="10">
    <location>
        <position position="285"/>
    </location>
</feature>
<dbReference type="PROSITE" id="PS50994">
    <property type="entry name" value="INTEGRASE"/>
    <property type="match status" value="1"/>
</dbReference>
<keyword evidence="11" id="KW-1185">Reference proteome</keyword>
<keyword evidence="5" id="KW-0378">Hydrolase</keyword>
<evidence type="ECO:0000313" key="10">
    <source>
        <dbReference type="EMBL" id="VFV41000.1"/>
    </source>
</evidence>
<dbReference type="InterPro" id="IPR001584">
    <property type="entry name" value="Integrase_cat-core"/>
</dbReference>
<dbReference type="InterPro" id="IPR036397">
    <property type="entry name" value="RNaseH_sf"/>
</dbReference>
<gene>
    <name evidence="10" type="ORF">LYPA_23C023107</name>
</gene>
<dbReference type="Pfam" id="PF13804">
    <property type="entry name" value="HERV-K_env_2"/>
    <property type="match status" value="1"/>
</dbReference>
<reference evidence="10 11" key="1">
    <citation type="submission" date="2019-01" db="EMBL/GenBank/DDBJ databases">
        <authorList>
            <person name="Alioto T."/>
            <person name="Alioto T."/>
        </authorList>
    </citation>
    <scope>NUCLEOTIDE SEQUENCE [LARGE SCALE GENOMIC DNA]</scope>
</reference>
<evidence type="ECO:0000256" key="4">
    <source>
        <dbReference type="ARBA" id="ARBA00022759"/>
    </source>
</evidence>
<keyword evidence="3" id="KW-0540">Nuclease</keyword>
<protein>
    <recommendedName>
        <fullName evidence="9">Integrase catalytic domain-containing protein</fullName>
    </recommendedName>
</protein>
<dbReference type="Proteomes" id="UP000386466">
    <property type="component" value="Unassembled WGS sequence"/>
</dbReference>
<dbReference type="EMBL" id="CAAGRJ010029573">
    <property type="protein sequence ID" value="VFV41000.1"/>
    <property type="molecule type" value="Genomic_DNA"/>
</dbReference>
<dbReference type="PANTHER" id="PTHR41694">
    <property type="entry name" value="ENDOGENOUS RETROVIRUS GROUP K MEMBER POL PROTEIN"/>
    <property type="match status" value="1"/>
</dbReference>
<dbReference type="InterPro" id="IPR029104">
    <property type="entry name" value="HERV-K_env"/>
</dbReference>
<evidence type="ECO:0000256" key="3">
    <source>
        <dbReference type="ARBA" id="ARBA00022722"/>
    </source>
</evidence>
<evidence type="ECO:0000256" key="2">
    <source>
        <dbReference type="ARBA" id="ARBA00022695"/>
    </source>
</evidence>
<dbReference type="GO" id="GO:0035613">
    <property type="term" value="F:RNA stem-loop binding"/>
    <property type="evidence" value="ECO:0007669"/>
    <property type="project" value="TreeGrafter"/>
</dbReference>
<dbReference type="Pfam" id="PF00665">
    <property type="entry name" value="rve"/>
    <property type="match status" value="1"/>
</dbReference>
<dbReference type="GO" id="GO:0016787">
    <property type="term" value="F:hydrolase activity"/>
    <property type="evidence" value="ECO:0007669"/>
    <property type="project" value="UniProtKB-KW"/>
</dbReference>
<evidence type="ECO:0000256" key="1">
    <source>
        <dbReference type="ARBA" id="ARBA00022679"/>
    </source>
</evidence>
<keyword evidence="4" id="KW-0255">Endonuclease</keyword>
<dbReference type="GO" id="GO:0004519">
    <property type="term" value="F:endonuclease activity"/>
    <property type="evidence" value="ECO:0007669"/>
    <property type="project" value="UniProtKB-KW"/>
</dbReference>
<dbReference type="PANTHER" id="PTHR41694:SF4">
    <property type="entry name" value="ENDOGENOUS RETROVIRUS GROUP K MEMBER 10 POL PROTEIN-RELATED"/>
    <property type="match status" value="1"/>
</dbReference>
<evidence type="ECO:0000256" key="6">
    <source>
        <dbReference type="ARBA" id="ARBA00022833"/>
    </source>
</evidence>
<feature type="domain" description="Integrase catalytic" evidence="9">
    <location>
        <begin position="1"/>
        <end position="114"/>
    </location>
</feature>
<dbReference type="InterPro" id="IPR012337">
    <property type="entry name" value="RNaseH-like_sf"/>
</dbReference>
<evidence type="ECO:0000256" key="5">
    <source>
        <dbReference type="ARBA" id="ARBA00022801"/>
    </source>
</evidence>
<evidence type="ECO:0000259" key="9">
    <source>
        <dbReference type="PROSITE" id="PS50994"/>
    </source>
</evidence>